<dbReference type="AlphaFoldDB" id="A0A250DUL2"/>
<feature type="chain" id="PRO_5012987473" evidence="1">
    <location>
        <begin position="19"/>
        <end position="163"/>
    </location>
</feature>
<dbReference type="EMBL" id="KX833901">
    <property type="protein sequence ID" value="ATA58046.1"/>
    <property type="molecule type" value="mRNA"/>
</dbReference>
<protein>
    <submittedName>
        <fullName evidence="2">Secretory calcium-binding phosphoprotein proline-glutamine rich 1</fullName>
    </submittedName>
</protein>
<organism evidence="2">
    <name type="scientific">Polypterus senegalus</name>
    <name type="common">Senegal bichir</name>
    <dbReference type="NCBI Taxonomy" id="55291"/>
    <lineage>
        <taxon>Eukaryota</taxon>
        <taxon>Metazoa</taxon>
        <taxon>Chordata</taxon>
        <taxon>Craniata</taxon>
        <taxon>Vertebrata</taxon>
        <taxon>Euteleostomi</taxon>
        <taxon>Actinopterygii</taxon>
        <taxon>Polypteriformes</taxon>
        <taxon>Polypteridae</taxon>
        <taxon>Polypterus</taxon>
    </lineage>
</organism>
<sequence>MQPPLVLVLCGLLSATLAVPVPLAQMSGSDSYEGMGYSPMYQMPIPQPIPVPVPYDPMGTALLGYGNGLGGYGYGGGFNGYTGYNGYNGYTGYNGGMGGYGGFLPYGLRAPQQMRRPYRIRARRALKEPNGTQQMSNIKKQLVGIQHSGTGSRHHRCLHTSQL</sequence>
<evidence type="ECO:0000256" key="1">
    <source>
        <dbReference type="SAM" id="SignalP"/>
    </source>
</evidence>
<evidence type="ECO:0000313" key="2">
    <source>
        <dbReference type="EMBL" id="ATA58046.1"/>
    </source>
</evidence>
<keyword evidence="1" id="KW-0732">Signal</keyword>
<gene>
    <name evidence="2" type="primary">SCPP-PQ1</name>
</gene>
<reference evidence="2" key="1">
    <citation type="submission" date="2016-09" db="EMBL/GenBank/DDBJ databases">
        <title>Expression of SCPPs during tooth formation in the actinopterygian fish Polypterus senegalus.</title>
        <authorList>
            <person name="Fernandez-Trujillo M.A."/>
            <person name="Silvent J."/>
            <person name="Liu X."/>
            <person name="Corre E."/>
            <person name="Sire J.Y."/>
        </authorList>
    </citation>
    <scope>NUCLEOTIDE SEQUENCE</scope>
</reference>
<feature type="signal peptide" evidence="1">
    <location>
        <begin position="1"/>
        <end position="18"/>
    </location>
</feature>
<accession>A0A250DUL2</accession>
<proteinExistence type="evidence at transcript level"/>
<name>A0A250DUL2_POLSE</name>